<evidence type="ECO:0000313" key="3">
    <source>
        <dbReference type="EMBL" id="MEE2565470.1"/>
    </source>
</evidence>
<accession>A0ABU7LWU8</accession>
<protein>
    <recommendedName>
        <fullName evidence="2">Glycine zipper-like domain-containing protein</fullName>
    </recommendedName>
</protein>
<comment type="caution">
    <text evidence="3">The sequence shown here is derived from an EMBL/GenBank/DDBJ whole genome shotgun (WGS) entry which is preliminary data.</text>
</comment>
<dbReference type="EMBL" id="JAZDRO010000001">
    <property type="protein sequence ID" value="MEE2565470.1"/>
    <property type="molecule type" value="Genomic_DNA"/>
</dbReference>
<evidence type="ECO:0000259" key="2">
    <source>
        <dbReference type="Pfam" id="PF26273"/>
    </source>
</evidence>
<name>A0ABU7LWU8_9PROT</name>
<feature type="transmembrane region" description="Helical" evidence="1">
    <location>
        <begin position="32"/>
        <end position="50"/>
    </location>
</feature>
<dbReference type="Proteomes" id="UP001310692">
    <property type="component" value="Unassembled WGS sequence"/>
</dbReference>
<keyword evidence="4" id="KW-1185">Reference proteome</keyword>
<sequence>MARPAAAKFGVFIALGAGIGTAIGVAMDNIGVGVGVGVGIGIAMWALLNVRKASVQSEDSDTSDSG</sequence>
<keyword evidence="1" id="KW-0472">Membrane</keyword>
<feature type="transmembrane region" description="Helical" evidence="1">
    <location>
        <begin position="7"/>
        <end position="26"/>
    </location>
</feature>
<dbReference type="InterPro" id="IPR058598">
    <property type="entry name" value="Gly_zipper-like_dom"/>
</dbReference>
<keyword evidence="1" id="KW-1133">Transmembrane helix</keyword>
<evidence type="ECO:0000313" key="4">
    <source>
        <dbReference type="Proteomes" id="UP001310692"/>
    </source>
</evidence>
<dbReference type="RefSeq" id="WP_330195005.1">
    <property type="nucleotide sequence ID" value="NZ_JAZDRO010000001.1"/>
</dbReference>
<keyword evidence="1" id="KW-0812">Transmembrane</keyword>
<dbReference type="Pfam" id="PF26273">
    <property type="entry name" value="Gly_zipper"/>
    <property type="match status" value="1"/>
</dbReference>
<organism evidence="3 4">
    <name type="scientific">Hyphobacterium marinum</name>
    <dbReference type="NCBI Taxonomy" id="3116574"/>
    <lineage>
        <taxon>Bacteria</taxon>
        <taxon>Pseudomonadati</taxon>
        <taxon>Pseudomonadota</taxon>
        <taxon>Alphaproteobacteria</taxon>
        <taxon>Maricaulales</taxon>
        <taxon>Maricaulaceae</taxon>
        <taxon>Hyphobacterium</taxon>
    </lineage>
</organism>
<evidence type="ECO:0000256" key="1">
    <source>
        <dbReference type="SAM" id="Phobius"/>
    </source>
</evidence>
<gene>
    <name evidence="3" type="ORF">V0U35_02160</name>
</gene>
<proteinExistence type="predicted"/>
<feature type="domain" description="Glycine zipper-like" evidence="2">
    <location>
        <begin position="6"/>
        <end position="47"/>
    </location>
</feature>
<reference evidence="3 4" key="1">
    <citation type="submission" date="2024-01" db="EMBL/GenBank/DDBJ databases">
        <title>Hyphobacterium bacterium isolated from marine sediment.</title>
        <authorList>
            <person name="Zhao S."/>
        </authorList>
    </citation>
    <scope>NUCLEOTIDE SEQUENCE [LARGE SCALE GENOMIC DNA]</scope>
    <source>
        <strain evidence="3 4">Y60-23</strain>
    </source>
</reference>